<dbReference type="EMBL" id="QWIQ01000949">
    <property type="protein sequence ID" value="RMY72843.1"/>
    <property type="molecule type" value="Genomic_DNA"/>
</dbReference>
<reference evidence="2 3" key="1">
    <citation type="journal article" date="2018" name="BMC Genomics">
        <title>Genomic evidence for intraspecific hybridization in a clonal and extremely halotolerant yeast.</title>
        <authorList>
            <person name="Gostincar C."/>
            <person name="Stajich J.E."/>
            <person name="Zupancic J."/>
            <person name="Zalar P."/>
            <person name="Gunde-Cimerman N."/>
        </authorList>
    </citation>
    <scope>NUCLEOTIDE SEQUENCE [LARGE SCALE GENOMIC DNA]</scope>
    <source>
        <strain evidence="2 3">EXF-171</strain>
    </source>
</reference>
<dbReference type="Gene3D" id="1.10.510.10">
    <property type="entry name" value="Transferase(Phosphotransferase) domain 1"/>
    <property type="match status" value="1"/>
</dbReference>
<evidence type="ECO:0000313" key="3">
    <source>
        <dbReference type="Proteomes" id="UP000281468"/>
    </source>
</evidence>
<dbReference type="Proteomes" id="UP000281468">
    <property type="component" value="Unassembled WGS sequence"/>
</dbReference>
<proteinExistence type="predicted"/>
<evidence type="ECO:0008006" key="4">
    <source>
        <dbReference type="Google" id="ProtNLM"/>
    </source>
</evidence>
<protein>
    <recommendedName>
        <fullName evidence="4">Aminoglycoside phosphotransferase domain-containing protein</fullName>
    </recommendedName>
</protein>
<dbReference type="AlphaFoldDB" id="A0A3M7E8K8"/>
<sequence>DDILTSAFPSKLDKLNARPHPESPIIFSSASNSYSCLRSIAMAVPDTFLAKTIDFNGTQYERLEPITDFRRDPCEARILYTCRMISPQNAEELILKVKVQVPPRPASDDPSEPLPGPSETTSAELKALKTFREKNTEGVPHLIAHKCELQGPQGPFPDGYVSYSIMTKMSGQDLMALKFWSLEDEEREERRRAFLQVLKKVWAQGMRPYDCALRNILWDTPTKRCAIVDFEHYDAAPDPINMNETQELQRWGLVHRPPPSHWAVEWGLTRDYNARQQW</sequence>
<comment type="caution">
    <text evidence="2">The sequence shown here is derived from an EMBL/GenBank/DDBJ whole genome shotgun (WGS) entry which is preliminary data.</text>
</comment>
<feature type="non-terminal residue" evidence="2">
    <location>
        <position position="1"/>
    </location>
</feature>
<evidence type="ECO:0000256" key="1">
    <source>
        <dbReference type="SAM" id="MobiDB-lite"/>
    </source>
</evidence>
<evidence type="ECO:0000313" key="2">
    <source>
        <dbReference type="EMBL" id="RMY72843.1"/>
    </source>
</evidence>
<organism evidence="2 3">
    <name type="scientific">Hortaea werneckii</name>
    <name type="common">Black yeast</name>
    <name type="synonym">Cladosporium werneckii</name>
    <dbReference type="NCBI Taxonomy" id="91943"/>
    <lineage>
        <taxon>Eukaryota</taxon>
        <taxon>Fungi</taxon>
        <taxon>Dikarya</taxon>
        <taxon>Ascomycota</taxon>
        <taxon>Pezizomycotina</taxon>
        <taxon>Dothideomycetes</taxon>
        <taxon>Dothideomycetidae</taxon>
        <taxon>Mycosphaerellales</taxon>
        <taxon>Teratosphaeriaceae</taxon>
        <taxon>Hortaea</taxon>
    </lineage>
</organism>
<name>A0A3M7E8K8_HORWE</name>
<feature type="region of interest" description="Disordered" evidence="1">
    <location>
        <begin position="102"/>
        <end position="121"/>
    </location>
</feature>
<accession>A0A3M7E8K8</accession>
<gene>
    <name evidence="2" type="ORF">D0862_14386</name>
</gene>